<protein>
    <submittedName>
        <fullName evidence="2">Uncharacterized protein</fullName>
    </submittedName>
</protein>
<keyword evidence="3" id="KW-1185">Reference proteome</keyword>
<dbReference type="EMBL" id="JAINUF010000016">
    <property type="protein sequence ID" value="KAJ8339823.1"/>
    <property type="molecule type" value="Genomic_DNA"/>
</dbReference>
<gene>
    <name evidence="2" type="ORF">SKAU_G00344560</name>
</gene>
<feature type="region of interest" description="Disordered" evidence="1">
    <location>
        <begin position="190"/>
        <end position="226"/>
    </location>
</feature>
<proteinExistence type="predicted"/>
<feature type="region of interest" description="Disordered" evidence="1">
    <location>
        <begin position="148"/>
        <end position="175"/>
    </location>
</feature>
<reference evidence="2" key="1">
    <citation type="journal article" date="2023" name="Science">
        <title>Genome structures resolve the early diversification of teleost fishes.</title>
        <authorList>
            <person name="Parey E."/>
            <person name="Louis A."/>
            <person name="Montfort J."/>
            <person name="Bouchez O."/>
            <person name="Roques C."/>
            <person name="Iampietro C."/>
            <person name="Lluch J."/>
            <person name="Castinel A."/>
            <person name="Donnadieu C."/>
            <person name="Desvignes T."/>
            <person name="Floi Bucao C."/>
            <person name="Jouanno E."/>
            <person name="Wen M."/>
            <person name="Mejri S."/>
            <person name="Dirks R."/>
            <person name="Jansen H."/>
            <person name="Henkel C."/>
            <person name="Chen W.J."/>
            <person name="Zahm M."/>
            <person name="Cabau C."/>
            <person name="Klopp C."/>
            <person name="Thompson A.W."/>
            <person name="Robinson-Rechavi M."/>
            <person name="Braasch I."/>
            <person name="Lecointre G."/>
            <person name="Bobe J."/>
            <person name="Postlethwait J.H."/>
            <person name="Berthelot C."/>
            <person name="Roest Crollius H."/>
            <person name="Guiguen Y."/>
        </authorList>
    </citation>
    <scope>NUCLEOTIDE SEQUENCE</scope>
    <source>
        <strain evidence="2">WJC10195</strain>
    </source>
</reference>
<dbReference type="AlphaFoldDB" id="A0A9Q1IFE9"/>
<evidence type="ECO:0000313" key="3">
    <source>
        <dbReference type="Proteomes" id="UP001152622"/>
    </source>
</evidence>
<organism evidence="2 3">
    <name type="scientific">Synaphobranchus kaupii</name>
    <name type="common">Kaup's arrowtooth eel</name>
    <dbReference type="NCBI Taxonomy" id="118154"/>
    <lineage>
        <taxon>Eukaryota</taxon>
        <taxon>Metazoa</taxon>
        <taxon>Chordata</taxon>
        <taxon>Craniata</taxon>
        <taxon>Vertebrata</taxon>
        <taxon>Euteleostomi</taxon>
        <taxon>Actinopterygii</taxon>
        <taxon>Neopterygii</taxon>
        <taxon>Teleostei</taxon>
        <taxon>Anguilliformes</taxon>
        <taxon>Synaphobranchidae</taxon>
        <taxon>Synaphobranchus</taxon>
    </lineage>
</organism>
<name>A0A9Q1IFE9_SYNKA</name>
<feature type="compositionally biased region" description="Basic residues" evidence="1">
    <location>
        <begin position="153"/>
        <end position="165"/>
    </location>
</feature>
<dbReference type="OrthoDB" id="294251at2759"/>
<evidence type="ECO:0000256" key="1">
    <source>
        <dbReference type="SAM" id="MobiDB-lite"/>
    </source>
</evidence>
<feature type="compositionally biased region" description="Basic and acidic residues" evidence="1">
    <location>
        <begin position="216"/>
        <end position="226"/>
    </location>
</feature>
<sequence length="226" mass="25548">MAPEGRLRGRPMKPAEDLRALLPLLFQVLFRYALALLKYREEDILKIRDKVEMYQYLRFFTKTVTDGRYGACHRVAEEPDSRRLTIYCSPLSSADCLSLSPPAGSLMSIAFNGMNPFPMKLLIGRRTVHLERLKAELSELERIQTEYTAQSSQRKHKEAGHHCQRGRGLGVAGGAGHGEGFKEDWTGVCRHRHSAPSRTGVKPAERAPPPGLELNLQKERPLQDWS</sequence>
<comment type="caution">
    <text evidence="2">The sequence shown here is derived from an EMBL/GenBank/DDBJ whole genome shotgun (WGS) entry which is preliminary data.</text>
</comment>
<evidence type="ECO:0000313" key="2">
    <source>
        <dbReference type="EMBL" id="KAJ8339823.1"/>
    </source>
</evidence>
<dbReference type="Proteomes" id="UP001152622">
    <property type="component" value="Chromosome 16"/>
</dbReference>
<accession>A0A9Q1IFE9</accession>